<dbReference type="InterPro" id="IPR013097">
    <property type="entry name" value="Dabb"/>
</dbReference>
<sequence>MIRHTVAFRLTHLAGSDGERRFLNDAEVLATIPGVRNFQQLRQISAKNKFHFLFSMEFTDQAAYDNYNEHPVHTAFVRDRWHVEVAEFLEGDYIDL</sequence>
<dbReference type="Pfam" id="PF07876">
    <property type="entry name" value="Dabb"/>
    <property type="match status" value="1"/>
</dbReference>
<evidence type="ECO:0000259" key="1">
    <source>
        <dbReference type="PROSITE" id="PS51502"/>
    </source>
</evidence>
<comment type="caution">
    <text evidence="2">The sequence shown here is derived from an EMBL/GenBank/DDBJ whole genome shotgun (WGS) entry which is preliminary data.</text>
</comment>
<dbReference type="PROSITE" id="PS51502">
    <property type="entry name" value="S_R_A_B_BARREL"/>
    <property type="match status" value="1"/>
</dbReference>
<evidence type="ECO:0000313" key="2">
    <source>
        <dbReference type="EMBL" id="KAA3498012.1"/>
    </source>
</evidence>
<dbReference type="Proteomes" id="UP000473658">
    <property type="component" value="Unassembled WGS sequence"/>
</dbReference>
<dbReference type="SUPFAM" id="SSF54909">
    <property type="entry name" value="Dimeric alpha+beta barrel"/>
    <property type="match status" value="1"/>
</dbReference>
<dbReference type="AlphaFoldDB" id="A0AA88EVC5"/>
<dbReference type="Gene3D" id="3.30.70.100">
    <property type="match status" value="1"/>
</dbReference>
<dbReference type="SMART" id="SM00886">
    <property type="entry name" value="Dabb"/>
    <property type="match status" value="1"/>
</dbReference>
<feature type="domain" description="Stress-response A/B barrel" evidence="1">
    <location>
        <begin position="2"/>
        <end position="93"/>
    </location>
</feature>
<dbReference type="EMBL" id="QRFF01000011">
    <property type="protein sequence ID" value="KAA3498012.1"/>
    <property type="molecule type" value="Genomic_DNA"/>
</dbReference>
<gene>
    <name evidence="2" type="ORF">DXM27_24735</name>
</gene>
<protein>
    <submittedName>
        <fullName evidence="2">Dabb family protein</fullName>
    </submittedName>
</protein>
<dbReference type="InterPro" id="IPR011008">
    <property type="entry name" value="Dimeric_a/b-barrel"/>
</dbReference>
<name>A0AA88EVC5_RHIRH</name>
<organism evidence="2 3">
    <name type="scientific">Rhizobium rhizogenes</name>
    <name type="common">Agrobacterium rhizogenes</name>
    <dbReference type="NCBI Taxonomy" id="359"/>
    <lineage>
        <taxon>Bacteria</taxon>
        <taxon>Pseudomonadati</taxon>
        <taxon>Pseudomonadota</taxon>
        <taxon>Alphaproteobacteria</taxon>
        <taxon>Hyphomicrobiales</taxon>
        <taxon>Rhizobiaceae</taxon>
        <taxon>Rhizobium/Agrobacterium group</taxon>
        <taxon>Rhizobium</taxon>
    </lineage>
</organism>
<proteinExistence type="predicted"/>
<dbReference type="RefSeq" id="WP_149901642.1">
    <property type="nucleotide sequence ID" value="NZ_QRFF01000011.1"/>
</dbReference>
<accession>A0AA88EVC5</accession>
<reference evidence="2 3" key="1">
    <citation type="submission" date="2018-08" db="EMBL/GenBank/DDBJ databases">
        <title>Crown Gall in kiwifruit.</title>
        <authorList>
            <person name="Visnovsky S.B."/>
            <person name="Pitman A.R."/>
        </authorList>
    </citation>
    <scope>NUCLEOTIDE SEQUENCE [LARGE SCALE GENOMIC DNA]</scope>
    <source>
        <strain evidence="2 3">SBV_302_78_2</strain>
    </source>
</reference>
<evidence type="ECO:0000313" key="3">
    <source>
        <dbReference type="Proteomes" id="UP000473658"/>
    </source>
</evidence>